<organism evidence="2 4">
    <name type="scientific">Orrella dioscoreae</name>
    <dbReference type="NCBI Taxonomy" id="1851544"/>
    <lineage>
        <taxon>Bacteria</taxon>
        <taxon>Pseudomonadati</taxon>
        <taxon>Pseudomonadota</taxon>
        <taxon>Betaproteobacteria</taxon>
        <taxon>Burkholderiales</taxon>
        <taxon>Alcaligenaceae</taxon>
        <taxon>Orrella</taxon>
    </lineage>
</organism>
<dbReference type="Gene3D" id="3.40.50.1820">
    <property type="entry name" value="alpha/beta hydrolase"/>
    <property type="match status" value="1"/>
</dbReference>
<proteinExistence type="predicted"/>
<evidence type="ECO:0000313" key="2">
    <source>
        <dbReference type="EMBL" id="SBT25374.1"/>
    </source>
</evidence>
<dbReference type="PRINTS" id="PR00111">
    <property type="entry name" value="ABHYDROLASE"/>
</dbReference>
<dbReference type="InterPro" id="IPR050266">
    <property type="entry name" value="AB_hydrolase_sf"/>
</dbReference>
<evidence type="ECO:0000313" key="4">
    <source>
        <dbReference type="Proteomes" id="UP000078558"/>
    </source>
</evidence>
<dbReference type="SUPFAM" id="SSF53474">
    <property type="entry name" value="alpha/beta-Hydrolases"/>
    <property type="match status" value="1"/>
</dbReference>
<dbReference type="InterPro" id="IPR000073">
    <property type="entry name" value="AB_hydrolase_1"/>
</dbReference>
<dbReference type="Pfam" id="PF12697">
    <property type="entry name" value="Abhydrolase_6"/>
    <property type="match status" value="1"/>
</dbReference>
<gene>
    <name evidence="2" type="ORF">ODI_03677</name>
    <name evidence="3" type="ORF">ODI_R1900</name>
</gene>
<dbReference type="PANTHER" id="PTHR43798">
    <property type="entry name" value="MONOACYLGLYCEROL LIPASE"/>
    <property type="match status" value="1"/>
</dbReference>
<dbReference type="GO" id="GO:0016020">
    <property type="term" value="C:membrane"/>
    <property type="evidence" value="ECO:0007669"/>
    <property type="project" value="TreeGrafter"/>
</dbReference>
<dbReference type="OrthoDB" id="8543939at2"/>
<name>A0A1C3K1S4_9BURK</name>
<dbReference type="STRING" id="1851544.ODI_03677"/>
<dbReference type="GO" id="GO:0016787">
    <property type="term" value="F:hydrolase activity"/>
    <property type="evidence" value="ECO:0007669"/>
    <property type="project" value="UniProtKB-KW"/>
</dbReference>
<dbReference type="EMBL" id="LT907988">
    <property type="protein sequence ID" value="SOE49184.1"/>
    <property type="molecule type" value="Genomic_DNA"/>
</dbReference>
<dbReference type="Proteomes" id="UP000078558">
    <property type="component" value="Chromosome I"/>
</dbReference>
<dbReference type="PANTHER" id="PTHR43798:SF33">
    <property type="entry name" value="HYDROLASE, PUTATIVE (AFU_ORTHOLOGUE AFUA_2G14860)-RELATED"/>
    <property type="match status" value="1"/>
</dbReference>
<dbReference type="AlphaFoldDB" id="A0A1C3K1S4"/>
<keyword evidence="2" id="KW-0378">Hydrolase</keyword>
<dbReference type="RefSeq" id="WP_067753210.1">
    <property type="nucleotide sequence ID" value="NZ_LT907988.1"/>
</dbReference>
<evidence type="ECO:0000313" key="3">
    <source>
        <dbReference type="EMBL" id="SOE49184.1"/>
    </source>
</evidence>
<feature type="domain" description="AB hydrolase-1" evidence="1">
    <location>
        <begin position="34"/>
        <end position="300"/>
    </location>
</feature>
<evidence type="ECO:0000259" key="1">
    <source>
        <dbReference type="Pfam" id="PF12697"/>
    </source>
</evidence>
<keyword evidence="4" id="KW-1185">Reference proteome</keyword>
<dbReference type="KEGG" id="odi:ODI_R1900"/>
<reference evidence="3 4" key="2">
    <citation type="submission" date="2017-08" db="EMBL/GenBank/DDBJ databases">
        <authorList>
            <person name="de Groot N.N."/>
        </authorList>
    </citation>
    <scope>NUCLEOTIDE SEQUENCE [LARGE SCALE GENOMIC DNA]</scope>
    <source>
        <strain evidence="3">Orrdi1</strain>
    </source>
</reference>
<dbReference type="EMBL" id="FLRC01000017">
    <property type="protein sequence ID" value="SBT25374.1"/>
    <property type="molecule type" value="Genomic_DNA"/>
</dbReference>
<accession>A0A1C3K1S4</accession>
<protein>
    <submittedName>
        <fullName evidence="2">Probable hydrolase</fullName>
    </submittedName>
</protein>
<dbReference type="InterPro" id="IPR029058">
    <property type="entry name" value="AB_hydrolase_fold"/>
</dbReference>
<reference evidence="2 4" key="1">
    <citation type="submission" date="2016-06" db="EMBL/GenBank/DDBJ databases">
        <authorList>
            <person name="Kjaerup R.B."/>
            <person name="Dalgaard T.S."/>
            <person name="Juul-Madsen H.R."/>
        </authorList>
    </citation>
    <scope>NUCLEOTIDE SEQUENCE [LARGE SCALE GENOMIC DNA]</scope>
    <source>
        <strain evidence="2">Orrdi1</strain>
    </source>
</reference>
<sequence length="309" mass="33088">MSDPRLDYVTCASPAGLHRMAYWEWGDPDNDRVLVCVHGLTRTGRDFDVLARRMAAEYRVVCPDVAGRGRSDRLRNPLFYTVPQYVSDMVTLLARLDARTLDWVGTSMGGLIGMALGGSAALSRLAPAAAPAGLGELPGTGIAVGRMVINDVGPTLETAALARIGQFVGQPVEFDSFEEAVAYARTVSAGFGPHSDAQWQDLARHVYVPQAGRWVKHYDLGLAQPFAQQDPASAAAGEELLWQLYEALDCPLLVLRGSESDLLSASTAEQMLARNTRASLHEVAGVGHAPTLMAPDQVEAVAAFLSGRA</sequence>